<dbReference type="SUPFAM" id="SSF53335">
    <property type="entry name" value="S-adenosyl-L-methionine-dependent methyltransferases"/>
    <property type="match status" value="1"/>
</dbReference>
<protein>
    <recommendedName>
        <fullName evidence="1">Methyltransferase type 11 domain-containing protein</fullName>
    </recommendedName>
</protein>
<dbReference type="InterPro" id="IPR029063">
    <property type="entry name" value="SAM-dependent_MTases_sf"/>
</dbReference>
<dbReference type="CDD" id="cd02440">
    <property type="entry name" value="AdoMet_MTases"/>
    <property type="match status" value="1"/>
</dbReference>
<dbReference type="PANTHER" id="PTHR43591:SF24">
    <property type="entry name" value="2-METHOXY-6-POLYPRENYL-1,4-BENZOQUINOL METHYLASE, MITOCHONDRIAL"/>
    <property type="match status" value="1"/>
</dbReference>
<name>A0A0U2NU12_9ENTE</name>
<organism evidence="2 3">
    <name type="scientific">Enterococcus rotai</name>
    <dbReference type="NCBI Taxonomy" id="118060"/>
    <lineage>
        <taxon>Bacteria</taxon>
        <taxon>Bacillati</taxon>
        <taxon>Bacillota</taxon>
        <taxon>Bacilli</taxon>
        <taxon>Lactobacillales</taxon>
        <taxon>Enterococcaceae</taxon>
        <taxon>Enterococcus</taxon>
    </lineage>
</organism>
<sequence length="254" mass="29772">MAKKTFKNEIIDYWSKRSETYGQQHHEELLGEPKALWQNVILSAFNANENPVKKILDIGTGPGFLSILLAEKGFEVTSIDMTEEMLIQAKLNAGDLVEKIEWTLMDAHKLTFDTAHFDAIVTRNVTWNLENPKEAYKEWYRVLKPGGILLNFDSNWYKYLYDETLREKYEKNRELTQEMAVKDYYEGTDIDWMEDLAKEMPLSKITRPIWDKKVLKECGFQSITIHENMNDQLLSDIQKINFLFSPIFLIEATK</sequence>
<keyword evidence="3" id="KW-1185">Reference proteome</keyword>
<proteinExistence type="predicted"/>
<evidence type="ECO:0000313" key="3">
    <source>
        <dbReference type="Proteomes" id="UP000067523"/>
    </source>
</evidence>
<dbReference type="AlphaFoldDB" id="A0A0U2NU12"/>
<dbReference type="KEGG" id="erx:ATZ35_03015"/>
<reference evidence="3" key="1">
    <citation type="submission" date="2015-12" db="EMBL/GenBank/DDBJ databases">
        <authorList>
            <person name="Lauer A."/>
            <person name="Humrighouse B."/>
            <person name="Loparev V."/>
            <person name="Shewmaker P.L."/>
            <person name="Whitney A.M."/>
            <person name="McLaughlin R.W."/>
        </authorList>
    </citation>
    <scope>NUCLEOTIDE SEQUENCE [LARGE SCALE GENOMIC DNA]</scope>
    <source>
        <strain evidence="3">LMG 26678</strain>
    </source>
</reference>
<dbReference type="Proteomes" id="UP000067523">
    <property type="component" value="Chromosome"/>
</dbReference>
<dbReference type="EMBL" id="CP013655">
    <property type="protein sequence ID" value="ALS38738.1"/>
    <property type="molecule type" value="Genomic_DNA"/>
</dbReference>
<evidence type="ECO:0000313" key="2">
    <source>
        <dbReference type="EMBL" id="ALS38738.1"/>
    </source>
</evidence>
<accession>A0A0U2NU12</accession>
<dbReference type="STRING" id="118060.ATZ35_03015"/>
<dbReference type="Gene3D" id="3.40.50.150">
    <property type="entry name" value="Vaccinia Virus protein VP39"/>
    <property type="match status" value="1"/>
</dbReference>
<evidence type="ECO:0000259" key="1">
    <source>
        <dbReference type="Pfam" id="PF08241"/>
    </source>
</evidence>
<dbReference type="RefSeq" id="WP_069641249.1">
    <property type="nucleotide sequence ID" value="NZ_CP013655.1"/>
</dbReference>
<dbReference type="GO" id="GO:0008757">
    <property type="term" value="F:S-adenosylmethionine-dependent methyltransferase activity"/>
    <property type="evidence" value="ECO:0007669"/>
    <property type="project" value="InterPro"/>
</dbReference>
<dbReference type="Pfam" id="PF08241">
    <property type="entry name" value="Methyltransf_11"/>
    <property type="match status" value="1"/>
</dbReference>
<dbReference type="PANTHER" id="PTHR43591">
    <property type="entry name" value="METHYLTRANSFERASE"/>
    <property type="match status" value="1"/>
</dbReference>
<dbReference type="InterPro" id="IPR013216">
    <property type="entry name" value="Methyltransf_11"/>
</dbReference>
<gene>
    <name evidence="2" type="ORF">ATZ35_03015</name>
</gene>
<feature type="domain" description="Methyltransferase type 11" evidence="1">
    <location>
        <begin position="56"/>
        <end position="150"/>
    </location>
</feature>